<protein>
    <recommendedName>
        <fullName evidence="4">Capsular polysaccharide biosynthesis protein CpsC</fullName>
    </recommendedName>
</protein>
<evidence type="ECO:0000256" key="11">
    <source>
        <dbReference type="ARBA" id="ARBA00045736"/>
    </source>
</evidence>
<keyword evidence="10" id="KW-0270">Exopolysaccharide synthesis</keyword>
<evidence type="ECO:0000256" key="3">
    <source>
        <dbReference type="ARBA" id="ARBA00006683"/>
    </source>
</evidence>
<feature type="domain" description="Polysaccharide chain length determinant N-terminal" evidence="14">
    <location>
        <begin position="11"/>
        <end position="99"/>
    </location>
</feature>
<evidence type="ECO:0000256" key="10">
    <source>
        <dbReference type="ARBA" id="ARBA00023169"/>
    </source>
</evidence>
<dbReference type="InterPro" id="IPR050445">
    <property type="entry name" value="Bact_polysacc_biosynth/exp"/>
</dbReference>
<evidence type="ECO:0000259" key="14">
    <source>
        <dbReference type="Pfam" id="PF02706"/>
    </source>
</evidence>
<evidence type="ECO:0000259" key="15">
    <source>
        <dbReference type="Pfam" id="PF13807"/>
    </source>
</evidence>
<dbReference type="PANTHER" id="PTHR32309">
    <property type="entry name" value="TYROSINE-PROTEIN KINASE"/>
    <property type="match status" value="1"/>
</dbReference>
<evidence type="ECO:0000256" key="2">
    <source>
        <dbReference type="ARBA" id="ARBA00005132"/>
    </source>
</evidence>
<accession>A0ABW1R901</accession>
<evidence type="ECO:0000256" key="12">
    <source>
        <dbReference type="SAM" id="MobiDB-lite"/>
    </source>
</evidence>
<keyword evidence="5" id="KW-1003">Cell membrane</keyword>
<feature type="region of interest" description="Disordered" evidence="12">
    <location>
        <begin position="238"/>
        <end position="267"/>
    </location>
</feature>
<feature type="transmembrane region" description="Helical" evidence="13">
    <location>
        <begin position="178"/>
        <end position="199"/>
    </location>
</feature>
<dbReference type="EMBL" id="JBHSSL010000018">
    <property type="protein sequence ID" value="MFC6169403.1"/>
    <property type="molecule type" value="Genomic_DNA"/>
</dbReference>
<comment type="pathway">
    <text evidence="2">Capsule biogenesis; capsule polysaccharide biosynthesis.</text>
</comment>
<keyword evidence="6 13" id="KW-0812">Transmembrane</keyword>
<gene>
    <name evidence="16" type="ORF">ACFQGP_02280</name>
</gene>
<keyword evidence="17" id="KW-1185">Reference proteome</keyword>
<dbReference type="PANTHER" id="PTHR32309:SF13">
    <property type="entry name" value="FERRIC ENTEROBACTIN TRANSPORT PROTEIN FEPE"/>
    <property type="match status" value="1"/>
</dbReference>
<proteinExistence type="inferred from homology"/>
<evidence type="ECO:0000313" key="17">
    <source>
        <dbReference type="Proteomes" id="UP001596289"/>
    </source>
</evidence>
<sequence>MNESSQTEATLSIEDILITLRKHLKLIIGSTVLVTLLAFLITFFLMTPQYESTTQLLVNRKLDASEQPAALQQTQADVQMISTYKDIITSPTILTDVAKTVGGGQTVGQLANEISISSQENSQVFSVTVKATDPKMAAKIANVTAQTFRTKIKSIMSVNNVSVVSKGVANSSPVSPRLPLNVAIGFVLGLLLGIGAAFLTEALDKTVKDEGFLIENGLTSLGIVNEIPVDDIKKRAFGHSQTSAHHTRVAETTELPPRSADTRRRVN</sequence>
<evidence type="ECO:0000256" key="9">
    <source>
        <dbReference type="ARBA" id="ARBA00023136"/>
    </source>
</evidence>
<comment type="caution">
    <text evidence="16">The sequence shown here is derived from an EMBL/GenBank/DDBJ whole genome shotgun (WGS) entry which is preliminary data.</text>
</comment>
<reference evidence="17" key="1">
    <citation type="journal article" date="2019" name="Int. J. Syst. Evol. Microbiol.">
        <title>The Global Catalogue of Microorganisms (GCM) 10K type strain sequencing project: providing services to taxonomists for standard genome sequencing and annotation.</title>
        <authorList>
            <consortium name="The Broad Institute Genomics Platform"/>
            <consortium name="The Broad Institute Genome Sequencing Center for Infectious Disease"/>
            <person name="Wu L."/>
            <person name="Ma J."/>
        </authorList>
    </citation>
    <scope>NUCLEOTIDE SEQUENCE [LARGE SCALE GENOMIC DNA]</scope>
    <source>
        <strain evidence="17">CCM 8904</strain>
    </source>
</reference>
<dbReference type="Pfam" id="PF02706">
    <property type="entry name" value="Wzz"/>
    <property type="match status" value="1"/>
</dbReference>
<evidence type="ECO:0000256" key="4">
    <source>
        <dbReference type="ARBA" id="ARBA00020739"/>
    </source>
</evidence>
<dbReference type="RefSeq" id="WP_125551326.1">
    <property type="nucleotide sequence ID" value="NZ_JBHSSL010000018.1"/>
</dbReference>
<dbReference type="Proteomes" id="UP001596289">
    <property type="component" value="Unassembled WGS sequence"/>
</dbReference>
<name>A0ABW1R901_9LACO</name>
<dbReference type="InterPro" id="IPR003856">
    <property type="entry name" value="LPS_length_determ_N"/>
</dbReference>
<evidence type="ECO:0000256" key="6">
    <source>
        <dbReference type="ARBA" id="ARBA00022692"/>
    </source>
</evidence>
<keyword evidence="8 13" id="KW-1133">Transmembrane helix</keyword>
<evidence type="ECO:0000256" key="13">
    <source>
        <dbReference type="SAM" id="Phobius"/>
    </source>
</evidence>
<evidence type="ECO:0000256" key="8">
    <source>
        <dbReference type="ARBA" id="ARBA00022989"/>
    </source>
</evidence>
<evidence type="ECO:0000256" key="5">
    <source>
        <dbReference type="ARBA" id="ARBA00022475"/>
    </source>
</evidence>
<evidence type="ECO:0000313" key="16">
    <source>
        <dbReference type="EMBL" id="MFC6169403.1"/>
    </source>
</evidence>
<comment type="subcellular location">
    <subcellularLocation>
        <location evidence="1">Cell membrane</location>
        <topology evidence="1">Multi-pass membrane protein</topology>
    </subcellularLocation>
</comment>
<comment type="similarity">
    <text evidence="3">Belongs to the CpsC/CapA family.</text>
</comment>
<organism evidence="16 17">
    <name type="scientific">Loigolactobacillus jiayinensis</name>
    <dbReference type="NCBI Taxonomy" id="2486016"/>
    <lineage>
        <taxon>Bacteria</taxon>
        <taxon>Bacillati</taxon>
        <taxon>Bacillota</taxon>
        <taxon>Bacilli</taxon>
        <taxon>Lactobacillales</taxon>
        <taxon>Lactobacillaceae</taxon>
        <taxon>Loigolactobacillus</taxon>
    </lineage>
</organism>
<dbReference type="InterPro" id="IPR032807">
    <property type="entry name" value="GNVR"/>
</dbReference>
<evidence type="ECO:0000256" key="7">
    <source>
        <dbReference type="ARBA" id="ARBA00022903"/>
    </source>
</evidence>
<keyword evidence="9 13" id="KW-0472">Membrane</keyword>
<feature type="domain" description="Tyrosine-protein kinase G-rich" evidence="15">
    <location>
        <begin position="151"/>
        <end position="200"/>
    </location>
</feature>
<comment type="function">
    <text evidence="11">Required for CpsD phosphorylation. Involved in the regulation of capsular polysaccharide biosynthesis. May be part of a complex that directs the coordinated polymerization and export to the cell surface of the capsular polysaccharide.</text>
</comment>
<dbReference type="Pfam" id="PF13807">
    <property type="entry name" value="GNVR"/>
    <property type="match status" value="1"/>
</dbReference>
<feature type="transmembrane region" description="Helical" evidence="13">
    <location>
        <begin position="26"/>
        <end position="46"/>
    </location>
</feature>
<keyword evidence="7" id="KW-0972">Capsule biogenesis/degradation</keyword>
<evidence type="ECO:0000256" key="1">
    <source>
        <dbReference type="ARBA" id="ARBA00004651"/>
    </source>
</evidence>